<dbReference type="AlphaFoldDB" id="A0A6J4II56"/>
<feature type="compositionally biased region" description="Low complexity" evidence="1">
    <location>
        <begin position="125"/>
        <end position="137"/>
    </location>
</feature>
<sequence>ARAATGTASLGVPSAHRSRADRPLASPRRHDQPRRAAGRRRLPGDADLRRPGRPGQDDRPQRHLPGPLPPVGARRARRRGRRVRDRRPCAGRPHDDHHRTAGPRGMHGAARRPRGRAGRCGPGGQRARLAHGAGQAGRARRGGAGV</sequence>
<evidence type="ECO:0000256" key="1">
    <source>
        <dbReference type="SAM" id="MobiDB-lite"/>
    </source>
</evidence>
<name>A0A6J4II56_9ACTN</name>
<proteinExistence type="predicted"/>
<gene>
    <name evidence="2" type="ORF">AVDCRST_MAG57-2233</name>
</gene>
<protein>
    <submittedName>
        <fullName evidence="2">Ligand-binding SRPBCC domain protein family</fullName>
    </submittedName>
</protein>
<evidence type="ECO:0000313" key="2">
    <source>
        <dbReference type="EMBL" id="CAA9253450.1"/>
    </source>
</evidence>
<feature type="compositionally biased region" description="Basic and acidic residues" evidence="1">
    <location>
        <begin position="42"/>
        <end position="61"/>
    </location>
</feature>
<accession>A0A6J4II56</accession>
<dbReference type="EMBL" id="CADCTI010000182">
    <property type="protein sequence ID" value="CAA9253450.1"/>
    <property type="molecule type" value="Genomic_DNA"/>
</dbReference>
<feature type="region of interest" description="Disordered" evidence="1">
    <location>
        <begin position="1"/>
        <end position="146"/>
    </location>
</feature>
<feature type="compositionally biased region" description="Basic and acidic residues" evidence="1">
    <location>
        <begin position="18"/>
        <end position="34"/>
    </location>
</feature>
<feature type="non-terminal residue" evidence="2">
    <location>
        <position position="146"/>
    </location>
</feature>
<reference evidence="2" key="1">
    <citation type="submission" date="2020-02" db="EMBL/GenBank/DDBJ databases">
        <authorList>
            <person name="Meier V. D."/>
        </authorList>
    </citation>
    <scope>NUCLEOTIDE SEQUENCE</scope>
    <source>
        <strain evidence="2">AVDCRST_MAG57</strain>
    </source>
</reference>
<feature type="non-terminal residue" evidence="2">
    <location>
        <position position="1"/>
    </location>
</feature>
<organism evidence="2">
    <name type="scientific">uncultured Blastococcus sp</name>
    <dbReference type="NCBI Taxonomy" id="217144"/>
    <lineage>
        <taxon>Bacteria</taxon>
        <taxon>Bacillati</taxon>
        <taxon>Actinomycetota</taxon>
        <taxon>Actinomycetes</taxon>
        <taxon>Geodermatophilales</taxon>
        <taxon>Geodermatophilaceae</taxon>
        <taxon>Blastococcus</taxon>
        <taxon>environmental samples</taxon>
    </lineage>
</organism>
<feature type="compositionally biased region" description="Basic and acidic residues" evidence="1">
    <location>
        <begin position="86"/>
        <end position="99"/>
    </location>
</feature>
<feature type="compositionally biased region" description="Basic residues" evidence="1">
    <location>
        <begin position="74"/>
        <end position="85"/>
    </location>
</feature>